<evidence type="ECO:0000256" key="4">
    <source>
        <dbReference type="ARBA" id="ARBA00023136"/>
    </source>
</evidence>
<dbReference type="Gene3D" id="2.40.50.100">
    <property type="match status" value="1"/>
</dbReference>
<gene>
    <name evidence="9" type="ORF">SAMN02745126_06009</name>
</gene>
<keyword evidence="4 6" id="KW-0472">Membrane</keyword>
<accession>A0A1T4TC71</accession>
<evidence type="ECO:0000256" key="1">
    <source>
        <dbReference type="ARBA" id="ARBA00009477"/>
    </source>
</evidence>
<sequence>MAVTRNLVGIVVTVAVAAAAVFIGWRLWDFYTQSPWTQDARVRANVVEVAPDVSGLIRTINVIDNQVVHKGDVLFVIDRERFKIAVEQAEAIVLMRKEALKLAQDDAERDAKLGLTGAVSAAVSERTSALAQEALAELQQAEANLATARINLTRTEVRAPVNGYVTNLTATVGNYATTGQGVLALVDSDSFYVYAYFMETKLPAIRTGAKARVRLMAGGAEIGGTVEGVSRAIADGSAANGLLANVNPAFDWIRLAQRIPVRIKIESVPPGVQLVAGLTCTVVVDQSRAP</sequence>
<dbReference type="SUPFAM" id="SSF111369">
    <property type="entry name" value="HlyD-like secretion proteins"/>
    <property type="match status" value="1"/>
</dbReference>
<dbReference type="InterPro" id="IPR006143">
    <property type="entry name" value="RND_pump_MFP"/>
</dbReference>
<dbReference type="InterPro" id="IPR058625">
    <property type="entry name" value="MdtA-like_BSH"/>
</dbReference>
<dbReference type="Gene3D" id="1.10.287.470">
    <property type="entry name" value="Helix hairpin bin"/>
    <property type="match status" value="1"/>
</dbReference>
<name>A0A1T4TC71_9HYPH</name>
<feature type="domain" description="Multidrug resistance protein MdtA-like barrel-sandwich hybrid" evidence="7">
    <location>
        <begin position="45"/>
        <end position="186"/>
    </location>
</feature>
<feature type="domain" description="p-hydroxybenzoic acid efflux pump subunit AaeA-like beta-barrel" evidence="8">
    <location>
        <begin position="190"/>
        <end position="284"/>
    </location>
</feature>
<keyword evidence="10" id="KW-1185">Reference proteome</keyword>
<dbReference type="EMBL" id="FUWJ01000015">
    <property type="protein sequence ID" value="SKA38115.1"/>
    <property type="molecule type" value="Genomic_DNA"/>
</dbReference>
<dbReference type="Pfam" id="PF25917">
    <property type="entry name" value="BSH_RND"/>
    <property type="match status" value="1"/>
</dbReference>
<dbReference type="NCBIfam" id="TIGR01730">
    <property type="entry name" value="RND_mfp"/>
    <property type="match status" value="1"/>
</dbReference>
<dbReference type="STRING" id="225324.SAMN02745126_06009"/>
<dbReference type="Proteomes" id="UP000190092">
    <property type="component" value="Unassembled WGS sequence"/>
</dbReference>
<evidence type="ECO:0000313" key="10">
    <source>
        <dbReference type="Proteomes" id="UP000190092"/>
    </source>
</evidence>
<dbReference type="Pfam" id="PF25963">
    <property type="entry name" value="Beta-barrel_AAEA"/>
    <property type="match status" value="1"/>
</dbReference>
<evidence type="ECO:0000259" key="7">
    <source>
        <dbReference type="Pfam" id="PF25917"/>
    </source>
</evidence>
<reference evidence="10" key="1">
    <citation type="submission" date="2017-02" db="EMBL/GenBank/DDBJ databases">
        <authorList>
            <person name="Varghese N."/>
            <person name="Submissions S."/>
        </authorList>
    </citation>
    <scope>NUCLEOTIDE SEQUENCE [LARGE SCALE GENOMIC DNA]</scope>
    <source>
        <strain evidence="10">ATCC 27094</strain>
    </source>
</reference>
<evidence type="ECO:0000256" key="2">
    <source>
        <dbReference type="ARBA" id="ARBA00022692"/>
    </source>
</evidence>
<evidence type="ECO:0000256" key="6">
    <source>
        <dbReference type="SAM" id="Phobius"/>
    </source>
</evidence>
<keyword evidence="5" id="KW-0175">Coiled coil</keyword>
<evidence type="ECO:0000313" key="9">
    <source>
        <dbReference type="EMBL" id="SKA38115.1"/>
    </source>
</evidence>
<evidence type="ECO:0000256" key="3">
    <source>
        <dbReference type="ARBA" id="ARBA00022989"/>
    </source>
</evidence>
<dbReference type="GO" id="GO:0016020">
    <property type="term" value="C:membrane"/>
    <property type="evidence" value="ECO:0007669"/>
    <property type="project" value="InterPro"/>
</dbReference>
<dbReference type="PANTHER" id="PTHR30367">
    <property type="entry name" value="P-HYDROXYBENZOIC ACID EFFLUX PUMP SUBUNIT AAEA-RELATED"/>
    <property type="match status" value="1"/>
</dbReference>
<proteinExistence type="inferred from homology"/>
<organism evidence="9 10">
    <name type="scientific">Enhydrobacter aerosaccus</name>
    <dbReference type="NCBI Taxonomy" id="225324"/>
    <lineage>
        <taxon>Bacteria</taxon>
        <taxon>Pseudomonadati</taxon>
        <taxon>Pseudomonadota</taxon>
        <taxon>Alphaproteobacteria</taxon>
        <taxon>Hyphomicrobiales</taxon>
        <taxon>Enhydrobacter</taxon>
    </lineage>
</organism>
<feature type="coiled-coil region" evidence="5">
    <location>
        <begin position="124"/>
        <end position="158"/>
    </location>
</feature>
<keyword evidence="3 6" id="KW-1133">Transmembrane helix</keyword>
<protein>
    <submittedName>
        <fullName evidence="9">RND family efflux transporter, MFP subunit</fullName>
    </submittedName>
</protein>
<keyword evidence="2 6" id="KW-0812">Transmembrane</keyword>
<dbReference type="Gene3D" id="2.40.30.170">
    <property type="match status" value="1"/>
</dbReference>
<dbReference type="GO" id="GO:0022857">
    <property type="term" value="F:transmembrane transporter activity"/>
    <property type="evidence" value="ECO:0007669"/>
    <property type="project" value="InterPro"/>
</dbReference>
<comment type="similarity">
    <text evidence="1">Belongs to the membrane fusion protein (MFP) (TC 8.A.1) family.</text>
</comment>
<dbReference type="InterPro" id="IPR058634">
    <property type="entry name" value="AaeA-lik-b-barrel"/>
</dbReference>
<dbReference type="PANTHER" id="PTHR30367:SF12">
    <property type="entry name" value="P-HYDROXYBENZOIC ACID EFFLUX PUMP SUBUNIT AAEA"/>
    <property type="match status" value="1"/>
</dbReference>
<feature type="transmembrane region" description="Helical" evidence="6">
    <location>
        <begin position="7"/>
        <end position="28"/>
    </location>
</feature>
<dbReference type="OrthoDB" id="9811754at2"/>
<dbReference type="InterPro" id="IPR050393">
    <property type="entry name" value="MFP_Efflux_Pump"/>
</dbReference>
<evidence type="ECO:0000259" key="8">
    <source>
        <dbReference type="Pfam" id="PF25963"/>
    </source>
</evidence>
<dbReference type="AlphaFoldDB" id="A0A1T4TC71"/>
<evidence type="ECO:0000256" key="5">
    <source>
        <dbReference type="SAM" id="Coils"/>
    </source>
</evidence>
<dbReference type="RefSeq" id="WP_085937749.1">
    <property type="nucleotide sequence ID" value="NZ_FUWJ01000015.1"/>
</dbReference>